<comment type="caution">
    <text evidence="4">The sequence shown here is derived from an EMBL/GenBank/DDBJ whole genome shotgun (WGS) entry which is preliminary data.</text>
</comment>
<keyword evidence="3" id="KW-0732">Signal</keyword>
<comment type="similarity">
    <text evidence="2">Belongs to the bacterial solute-binding protein 1 family.</text>
</comment>
<evidence type="ECO:0000313" key="4">
    <source>
        <dbReference type="EMBL" id="RFA35768.1"/>
    </source>
</evidence>
<dbReference type="GO" id="GO:0042597">
    <property type="term" value="C:periplasmic space"/>
    <property type="evidence" value="ECO:0007669"/>
    <property type="project" value="UniProtKB-SubCell"/>
</dbReference>
<feature type="signal peptide" evidence="3">
    <location>
        <begin position="1"/>
        <end position="23"/>
    </location>
</feature>
<keyword evidence="5" id="KW-1185">Reference proteome</keyword>
<sequence>MNLLRHLGVSAALLFATAVSASAAEIRLEGYPDFDSKLERLLPDFQEETGLKVHVLMNNWEEHHRRLATTLATGRGAADIVYVDVGKVGAFVNGGGFVDLTERYKDIAGHYAQYAVAQGRGPDGKQYAVPVDIGPGVMYYRRDFMEDAGYALDDVVDSWEAYVEYGRWLQEEHGVLLIGDATSVAQAIVFTEVEPGNGFYFDRDGQPILTSERFVRAFSIAKQIRDEGLDGRINDWTEDWYEGFREGRFATELSGAWLLGHMQNWIAPETSGQWGVSGLPAGVYGSWGGSFLAIPTHSQNVDQAWQLISHLLEAETQKAAFRNIAAFPAHVGTYDDPMFDEEIEFLRGQRARQLFAEIAQNVEPVTPHAGDNIAYDMIFEVALPRVLNDGEAVEKALADAERQLRRRLRTL</sequence>
<evidence type="ECO:0000256" key="1">
    <source>
        <dbReference type="ARBA" id="ARBA00004418"/>
    </source>
</evidence>
<dbReference type="Proteomes" id="UP000256763">
    <property type="component" value="Unassembled WGS sequence"/>
</dbReference>
<gene>
    <name evidence="4" type="ORF">CAL65_12680</name>
</gene>
<dbReference type="InterPro" id="IPR050490">
    <property type="entry name" value="Bact_solute-bd_prot1"/>
</dbReference>
<evidence type="ECO:0000256" key="3">
    <source>
        <dbReference type="SAM" id="SignalP"/>
    </source>
</evidence>
<comment type="subcellular location">
    <subcellularLocation>
        <location evidence="1">Periplasm</location>
    </subcellularLocation>
</comment>
<dbReference type="RefSeq" id="WP_116302548.1">
    <property type="nucleotide sequence ID" value="NZ_NFZV01000011.1"/>
</dbReference>
<feature type="chain" id="PRO_5017617683" evidence="3">
    <location>
        <begin position="24"/>
        <end position="411"/>
    </location>
</feature>
<dbReference type="PANTHER" id="PTHR43649">
    <property type="entry name" value="ARABINOSE-BINDING PROTEIN-RELATED"/>
    <property type="match status" value="1"/>
</dbReference>
<name>A0A3E0WSE0_9GAMM</name>
<organism evidence="4 5">
    <name type="scientific">Alkalilimnicola ehrlichii</name>
    <dbReference type="NCBI Taxonomy" id="351052"/>
    <lineage>
        <taxon>Bacteria</taxon>
        <taxon>Pseudomonadati</taxon>
        <taxon>Pseudomonadota</taxon>
        <taxon>Gammaproteobacteria</taxon>
        <taxon>Chromatiales</taxon>
        <taxon>Ectothiorhodospiraceae</taxon>
        <taxon>Alkalilimnicola</taxon>
    </lineage>
</organism>
<dbReference type="SUPFAM" id="SSF53850">
    <property type="entry name" value="Periplasmic binding protein-like II"/>
    <property type="match status" value="1"/>
</dbReference>
<dbReference type="OrthoDB" id="9808332at2"/>
<reference evidence="5" key="1">
    <citation type="submission" date="2017-05" db="EMBL/GenBank/DDBJ databases">
        <authorList>
            <person name="Sharma S."/>
            <person name="Sidhu C."/>
            <person name="Pinnaka A.K."/>
        </authorList>
    </citation>
    <scope>NUCLEOTIDE SEQUENCE [LARGE SCALE GENOMIC DNA]</scope>
    <source>
        <strain evidence="5">AK93</strain>
    </source>
</reference>
<dbReference type="Gene3D" id="3.40.190.10">
    <property type="entry name" value="Periplasmic binding protein-like II"/>
    <property type="match status" value="1"/>
</dbReference>
<dbReference type="AlphaFoldDB" id="A0A3E0WSE0"/>
<dbReference type="PANTHER" id="PTHR43649:SF32">
    <property type="entry name" value="SUGAR BINDING SECRETED PROTEIN"/>
    <property type="match status" value="1"/>
</dbReference>
<protein>
    <submittedName>
        <fullName evidence="4">Sugar ABC transporter substrate-binding protein</fullName>
    </submittedName>
</protein>
<accession>A0A3E0WSE0</accession>
<proteinExistence type="inferred from homology"/>
<dbReference type="InterPro" id="IPR006059">
    <property type="entry name" value="SBP"/>
</dbReference>
<dbReference type="Pfam" id="PF13416">
    <property type="entry name" value="SBP_bac_8"/>
    <property type="match status" value="1"/>
</dbReference>
<evidence type="ECO:0000313" key="5">
    <source>
        <dbReference type="Proteomes" id="UP000256763"/>
    </source>
</evidence>
<dbReference type="EMBL" id="NFZW01000011">
    <property type="protein sequence ID" value="RFA35768.1"/>
    <property type="molecule type" value="Genomic_DNA"/>
</dbReference>
<evidence type="ECO:0000256" key="2">
    <source>
        <dbReference type="ARBA" id="ARBA00008520"/>
    </source>
</evidence>